<feature type="transmembrane region" description="Helical" evidence="1">
    <location>
        <begin position="153"/>
        <end position="170"/>
    </location>
</feature>
<keyword evidence="1" id="KW-0812">Transmembrane</keyword>
<evidence type="ECO:0000313" key="2">
    <source>
        <dbReference type="EMBL" id="MDQ0207786.1"/>
    </source>
</evidence>
<keyword evidence="1" id="KW-1133">Transmembrane helix</keyword>
<dbReference type="InterPro" id="IPR021359">
    <property type="entry name" value="DUF2812"/>
</dbReference>
<gene>
    <name evidence="2" type="ORF">J2S05_002587</name>
</gene>
<keyword evidence="3" id="KW-1185">Reference proteome</keyword>
<protein>
    <recommendedName>
        <fullName evidence="4">DUF2812 domain-containing protein</fullName>
    </recommendedName>
</protein>
<organism evidence="2 3">
    <name type="scientific">Alkalicoccobacillus murimartini</name>
    <dbReference type="NCBI Taxonomy" id="171685"/>
    <lineage>
        <taxon>Bacteria</taxon>
        <taxon>Bacillati</taxon>
        <taxon>Bacillota</taxon>
        <taxon>Bacilli</taxon>
        <taxon>Bacillales</taxon>
        <taxon>Bacillaceae</taxon>
        <taxon>Alkalicoccobacillus</taxon>
    </lineage>
</organism>
<evidence type="ECO:0008006" key="4">
    <source>
        <dbReference type="Google" id="ProtNLM"/>
    </source>
</evidence>
<dbReference type="EMBL" id="JAUSUA010000003">
    <property type="protein sequence ID" value="MDQ0207786.1"/>
    <property type="molecule type" value="Genomic_DNA"/>
</dbReference>
<name>A0ABT9YIV4_9BACI</name>
<keyword evidence="1" id="KW-0472">Membrane</keyword>
<feature type="transmembrane region" description="Helical" evidence="1">
    <location>
        <begin position="129"/>
        <end position="147"/>
    </location>
</feature>
<dbReference type="Proteomes" id="UP001225034">
    <property type="component" value="Unassembled WGS sequence"/>
</dbReference>
<proteinExistence type="predicted"/>
<sequence>MKNKNKKTVSKRFSSFEKEEEWLLEMFKKGWKLSKYDSEEFDESTYSFQLTSETDESIIYRIDYRELKNKEEYDEYKELFNETGWTILSKGKNYTKHIFYTTSTNKKDHIFSDSLSLAGREKRKMTHSLLYFIITLSLCFILILLYFIFRQSVFMGVGFMTFFGSFKYLLDYLKCRKTFNAYSKAATLD</sequence>
<accession>A0ABT9YIV4</accession>
<evidence type="ECO:0000256" key="1">
    <source>
        <dbReference type="SAM" id="Phobius"/>
    </source>
</evidence>
<reference evidence="2 3" key="1">
    <citation type="submission" date="2023-07" db="EMBL/GenBank/DDBJ databases">
        <title>Genomic Encyclopedia of Type Strains, Phase IV (KMG-IV): sequencing the most valuable type-strain genomes for metagenomic binning, comparative biology and taxonomic classification.</title>
        <authorList>
            <person name="Goeker M."/>
        </authorList>
    </citation>
    <scope>NUCLEOTIDE SEQUENCE [LARGE SCALE GENOMIC DNA]</scope>
    <source>
        <strain evidence="2 3">DSM 19154</strain>
    </source>
</reference>
<evidence type="ECO:0000313" key="3">
    <source>
        <dbReference type="Proteomes" id="UP001225034"/>
    </source>
</evidence>
<dbReference type="Pfam" id="PF11193">
    <property type="entry name" value="DUF2812"/>
    <property type="match status" value="1"/>
</dbReference>
<comment type="caution">
    <text evidence="2">The sequence shown here is derived from an EMBL/GenBank/DDBJ whole genome shotgun (WGS) entry which is preliminary data.</text>
</comment>
<dbReference type="RefSeq" id="WP_306983335.1">
    <property type="nucleotide sequence ID" value="NZ_JAUSUA010000003.1"/>
</dbReference>